<dbReference type="AlphaFoldDB" id="A0A8H8WV74"/>
<dbReference type="EMBL" id="AP024145">
    <property type="protein sequence ID" value="BCM84930.1"/>
    <property type="molecule type" value="Genomic_DNA"/>
</dbReference>
<sequence length="114" mass="11698">MVLSNERLVPDTVAAGQAGAHMMRTLRRLGLQAALIVAIGSVALLARGGREAAALTLRPGLDPVPIAAPLARPVIPEPAPGVRVILPLPWTNGSAILASEALAARFEPEASGSR</sequence>
<evidence type="ECO:0000313" key="2">
    <source>
        <dbReference type="Proteomes" id="UP000663508"/>
    </source>
</evidence>
<protein>
    <submittedName>
        <fullName evidence="1">Uncharacterized protein</fullName>
    </submittedName>
</protein>
<reference evidence="1" key="1">
    <citation type="submission" date="2020-11" db="EMBL/GenBank/DDBJ databases">
        <title>Complete genome sequence of a novel pathogenic Methylobacterium strain isolated from rice in Vietnam.</title>
        <authorList>
            <person name="Lai K."/>
            <person name="Okazaki S."/>
            <person name="Higashi K."/>
            <person name="Mori H."/>
            <person name="Toyoda A."/>
            <person name="Kurokawa K."/>
        </authorList>
    </citation>
    <scope>NUCLEOTIDE SEQUENCE</scope>
    <source>
        <strain evidence="1">VL1</strain>
    </source>
</reference>
<dbReference type="Proteomes" id="UP000663508">
    <property type="component" value="Chromosome"/>
</dbReference>
<gene>
    <name evidence="1" type="ORF">mvi_33910</name>
</gene>
<organism evidence="1 2">
    <name type="scientific">Methylobacterium indicum</name>
    <dbReference type="NCBI Taxonomy" id="1775910"/>
    <lineage>
        <taxon>Bacteria</taxon>
        <taxon>Pseudomonadati</taxon>
        <taxon>Pseudomonadota</taxon>
        <taxon>Alphaproteobacteria</taxon>
        <taxon>Hyphomicrobiales</taxon>
        <taxon>Methylobacteriaceae</taxon>
        <taxon>Methylobacterium</taxon>
    </lineage>
</organism>
<evidence type="ECO:0000313" key="1">
    <source>
        <dbReference type="EMBL" id="BCM84930.1"/>
    </source>
</evidence>
<proteinExistence type="predicted"/>
<dbReference type="KEGG" id="mind:mvi_33910"/>
<name>A0A8H8WV74_9HYPH</name>
<accession>A0A8H8WV74</accession>